<accession>A0ABS4CLL9</accession>
<evidence type="ECO:0000259" key="1">
    <source>
        <dbReference type="Pfam" id="PF23944"/>
    </source>
</evidence>
<evidence type="ECO:0000313" key="3">
    <source>
        <dbReference type="Proteomes" id="UP000673375"/>
    </source>
</evidence>
<keyword evidence="3" id="KW-1185">Reference proteome</keyword>
<organism evidence="2 3">
    <name type="scientific">Enterococcus larvae</name>
    <dbReference type="NCBI Taxonomy" id="2794352"/>
    <lineage>
        <taxon>Bacteria</taxon>
        <taxon>Bacillati</taxon>
        <taxon>Bacillota</taxon>
        <taxon>Bacilli</taxon>
        <taxon>Lactobacillales</taxon>
        <taxon>Enterococcaceae</taxon>
        <taxon>Enterococcus</taxon>
    </lineage>
</organism>
<dbReference type="Proteomes" id="UP000673375">
    <property type="component" value="Unassembled WGS sequence"/>
</dbReference>
<dbReference type="Pfam" id="PF23944">
    <property type="entry name" value="DUF7278"/>
    <property type="match status" value="1"/>
</dbReference>
<proteinExistence type="predicted"/>
<evidence type="ECO:0000313" key="2">
    <source>
        <dbReference type="EMBL" id="MBP1047489.1"/>
    </source>
</evidence>
<feature type="domain" description="DUF7278" evidence="1">
    <location>
        <begin position="165"/>
        <end position="233"/>
    </location>
</feature>
<sequence length="367" mass="42698">MVFMEQLDWISWKKMSDKAKKSVFQQVLLYYVHPMIEISDIRLKDYELYGIKCRTFELELDGETFVFVPGNQEAILGWDLGTEGLRSHELLGFDLLETEDKTFKTSLRQEELGEAADWIEAEESYDFSSLEGISLYINDHTSELRRMKIPAMLVQKYALPAGTEVLGIMDTVTGSFRGEVENYLPYEEEIMAALFPTLSAMESLFWEFPKSIHKRDNYYLEFVPTTDVYLVYSAREQTHAQLKKRVEQKGFSLLSEDQWEFAVGAGTRRLFRWGNELLLPPKASGRQILDKINGPNMFGVVVDSHQSRYELTDKEQIVKLERQRPQRSLIENMLPLSTYYQSRHTLTKSQILSPDIYLYRKAVIVTL</sequence>
<name>A0ABS4CLL9_9ENTE</name>
<gene>
    <name evidence="2" type="ORF">I6N96_14480</name>
</gene>
<dbReference type="EMBL" id="JAEDXU010000008">
    <property type="protein sequence ID" value="MBP1047489.1"/>
    <property type="molecule type" value="Genomic_DNA"/>
</dbReference>
<dbReference type="InterPro" id="IPR055702">
    <property type="entry name" value="DUF7278"/>
</dbReference>
<protein>
    <recommendedName>
        <fullName evidence="1">DUF7278 domain-containing protein</fullName>
    </recommendedName>
</protein>
<comment type="caution">
    <text evidence="2">The sequence shown here is derived from an EMBL/GenBank/DDBJ whole genome shotgun (WGS) entry which is preliminary data.</text>
</comment>
<reference evidence="2 3" key="1">
    <citation type="submission" date="2020-12" db="EMBL/GenBank/DDBJ databases">
        <title>Vagococcus allomyrinae sp. nov. and Enterococcus lavae sp. nov., isolated from the larvae of Allomyrina dichotoma.</title>
        <authorList>
            <person name="Lee S.D."/>
        </authorList>
    </citation>
    <scope>NUCLEOTIDE SEQUENCE [LARGE SCALE GENOMIC DNA]</scope>
    <source>
        <strain evidence="2 3">BWM-S5</strain>
    </source>
</reference>